<keyword evidence="3" id="KW-1185">Reference proteome</keyword>
<dbReference type="EMBL" id="VSRR010002249">
    <property type="protein sequence ID" value="MPC30409.1"/>
    <property type="molecule type" value="Genomic_DNA"/>
</dbReference>
<protein>
    <submittedName>
        <fullName evidence="2">Uncharacterized protein</fullName>
    </submittedName>
</protein>
<feature type="region of interest" description="Disordered" evidence="1">
    <location>
        <begin position="258"/>
        <end position="328"/>
    </location>
</feature>
<evidence type="ECO:0000313" key="3">
    <source>
        <dbReference type="Proteomes" id="UP000324222"/>
    </source>
</evidence>
<feature type="compositionally biased region" description="Acidic residues" evidence="1">
    <location>
        <begin position="291"/>
        <end position="301"/>
    </location>
</feature>
<feature type="compositionally biased region" description="Basic and acidic residues" evidence="1">
    <location>
        <begin position="198"/>
        <end position="235"/>
    </location>
</feature>
<comment type="caution">
    <text evidence="2">The sequence shown here is derived from an EMBL/GenBank/DDBJ whole genome shotgun (WGS) entry which is preliminary data.</text>
</comment>
<feature type="compositionally biased region" description="Polar residues" evidence="1">
    <location>
        <begin position="460"/>
        <end position="477"/>
    </location>
</feature>
<organism evidence="2 3">
    <name type="scientific">Portunus trituberculatus</name>
    <name type="common">Swimming crab</name>
    <name type="synonym">Neptunus trituberculatus</name>
    <dbReference type="NCBI Taxonomy" id="210409"/>
    <lineage>
        <taxon>Eukaryota</taxon>
        <taxon>Metazoa</taxon>
        <taxon>Ecdysozoa</taxon>
        <taxon>Arthropoda</taxon>
        <taxon>Crustacea</taxon>
        <taxon>Multicrustacea</taxon>
        <taxon>Malacostraca</taxon>
        <taxon>Eumalacostraca</taxon>
        <taxon>Eucarida</taxon>
        <taxon>Decapoda</taxon>
        <taxon>Pleocyemata</taxon>
        <taxon>Brachyura</taxon>
        <taxon>Eubrachyura</taxon>
        <taxon>Portunoidea</taxon>
        <taxon>Portunidae</taxon>
        <taxon>Portuninae</taxon>
        <taxon>Portunus</taxon>
    </lineage>
</organism>
<feature type="region of interest" description="Disordered" evidence="1">
    <location>
        <begin position="1"/>
        <end position="110"/>
    </location>
</feature>
<feature type="compositionally biased region" description="Acidic residues" evidence="1">
    <location>
        <begin position="41"/>
        <end position="56"/>
    </location>
</feature>
<feature type="compositionally biased region" description="Polar residues" evidence="1">
    <location>
        <begin position="77"/>
        <end position="91"/>
    </location>
</feature>
<feature type="compositionally biased region" description="Basic and acidic residues" evidence="1">
    <location>
        <begin position="319"/>
        <end position="328"/>
    </location>
</feature>
<reference evidence="2 3" key="1">
    <citation type="submission" date="2019-05" db="EMBL/GenBank/DDBJ databases">
        <title>Another draft genome of Portunus trituberculatus and its Hox gene families provides insights of decapod evolution.</title>
        <authorList>
            <person name="Jeong J.-H."/>
            <person name="Song I."/>
            <person name="Kim S."/>
            <person name="Choi T."/>
            <person name="Kim D."/>
            <person name="Ryu S."/>
            <person name="Kim W."/>
        </authorList>
    </citation>
    <scope>NUCLEOTIDE SEQUENCE [LARGE SCALE GENOMIC DNA]</scope>
    <source>
        <tissue evidence="2">Muscle</tissue>
    </source>
</reference>
<feature type="region of interest" description="Disordered" evidence="1">
    <location>
        <begin position="342"/>
        <end position="477"/>
    </location>
</feature>
<proteinExistence type="predicted"/>
<feature type="compositionally biased region" description="Acidic residues" evidence="1">
    <location>
        <begin position="309"/>
        <end position="318"/>
    </location>
</feature>
<dbReference type="Proteomes" id="UP000324222">
    <property type="component" value="Unassembled WGS sequence"/>
</dbReference>
<feature type="region of interest" description="Disordered" evidence="1">
    <location>
        <begin position="198"/>
        <end position="243"/>
    </location>
</feature>
<feature type="compositionally biased region" description="Polar residues" evidence="1">
    <location>
        <begin position="375"/>
        <end position="390"/>
    </location>
</feature>
<evidence type="ECO:0000313" key="2">
    <source>
        <dbReference type="EMBL" id="MPC30409.1"/>
    </source>
</evidence>
<feature type="compositionally biased region" description="Basic and acidic residues" evidence="1">
    <location>
        <begin position="258"/>
        <end position="270"/>
    </location>
</feature>
<sequence length="477" mass="55254">MSEKDLNDFDDSQEGETCLHIHTGDEEEKEDEENTKAEKVEAEEEEEEEEEEEDEGRLESHLVTEFDSKKDEEHSPSPVQKMSCNNLSDSDSMGKDGEDEKDSEHEEEELVICDGEVACASLNNSPVNSDVTKLASPSRASLINCDDSVLPSRFPEHLCDNLRLTSDASKPLKYGTLDIPSNNLCKPVHSLPVKTLTERMDKDKRRERVDKDKKKSERTKVKERGKDREKEDRPPKKLKIKFKSEERALVPPLRIRTEERGLKLTLKKQEGSGAYYSVGEERKREYRVEQNEDEEEEEEIGDIMRPFQEEEEEEVNEDGEGHGSSLKEVKVVLQDVLKDKRFKKQVEEKSSKKRRKEKCEERNDKNEKNDRNDSLYNPNSHWINYSQQLHPNDGDKKFPQSITQDSRTWNCNPGEWRKSGGEGASNVDHSSDHKTRDYSSHLYSYSEHYGHEYSGRHNHSQPYGHSGSQQRNSHSYY</sequence>
<feature type="compositionally biased region" description="Basic and acidic residues" evidence="1">
    <location>
        <begin position="92"/>
        <end position="104"/>
    </location>
</feature>
<feature type="compositionally biased region" description="Basic and acidic residues" evidence="1">
    <location>
        <begin position="429"/>
        <end position="439"/>
    </location>
</feature>
<accession>A0A5B7EAG2</accession>
<evidence type="ECO:0000256" key="1">
    <source>
        <dbReference type="SAM" id="MobiDB-lite"/>
    </source>
</evidence>
<dbReference type="OrthoDB" id="6376665at2759"/>
<dbReference type="AlphaFoldDB" id="A0A5B7EAG2"/>
<gene>
    <name evidence="2" type="ORF">E2C01_023673</name>
</gene>
<feature type="compositionally biased region" description="Basic and acidic residues" evidence="1">
    <location>
        <begin position="357"/>
        <end position="373"/>
    </location>
</feature>
<feature type="compositionally biased region" description="Basic and acidic residues" evidence="1">
    <location>
        <begin position="57"/>
        <end position="75"/>
    </location>
</feature>
<feature type="compositionally biased region" description="Basic and acidic residues" evidence="1">
    <location>
        <begin position="279"/>
        <end position="290"/>
    </location>
</feature>
<feature type="compositionally biased region" description="Polar residues" evidence="1">
    <location>
        <begin position="400"/>
        <end position="411"/>
    </location>
</feature>
<name>A0A5B7EAG2_PORTR</name>